<dbReference type="GO" id="GO:0003824">
    <property type="term" value="F:catalytic activity"/>
    <property type="evidence" value="ECO:0007669"/>
    <property type="project" value="InterPro"/>
</dbReference>
<dbReference type="InterPro" id="IPR052560">
    <property type="entry name" value="RdDP_mobile_element"/>
</dbReference>
<dbReference type="SUPFAM" id="SSF56219">
    <property type="entry name" value="DNase I-like"/>
    <property type="match status" value="2"/>
</dbReference>
<feature type="domain" description="Reverse transcriptase" evidence="2">
    <location>
        <begin position="291"/>
        <end position="532"/>
    </location>
</feature>
<dbReference type="Proteomes" id="UP000475862">
    <property type="component" value="Unassembled WGS sequence"/>
</dbReference>
<feature type="domain" description="Reverse transcriptase" evidence="2">
    <location>
        <begin position="962"/>
        <end position="1203"/>
    </location>
</feature>
<dbReference type="InterPro" id="IPR036691">
    <property type="entry name" value="Endo/exonu/phosph_ase_sf"/>
</dbReference>
<dbReference type="InterPro" id="IPR043502">
    <property type="entry name" value="DNA/RNA_pol_sf"/>
</dbReference>
<gene>
    <name evidence="3" type="ORF">AGLY_015358</name>
</gene>
<dbReference type="PROSITE" id="PS51257">
    <property type="entry name" value="PROKAR_LIPOPROTEIN"/>
    <property type="match status" value="1"/>
</dbReference>
<dbReference type="Pfam" id="PF03372">
    <property type="entry name" value="Exo_endo_phos"/>
    <property type="match status" value="1"/>
</dbReference>
<feature type="region of interest" description="Disordered" evidence="1">
    <location>
        <begin position="1313"/>
        <end position="1333"/>
    </location>
</feature>
<comment type="caution">
    <text evidence="3">The sequence shown here is derived from an EMBL/GenBank/DDBJ whole genome shotgun (WGS) entry which is preliminary data.</text>
</comment>
<dbReference type="CDD" id="cd01650">
    <property type="entry name" value="RT_nLTR_like"/>
    <property type="match status" value="2"/>
</dbReference>
<reference evidence="3 4" key="1">
    <citation type="submission" date="2019-08" db="EMBL/GenBank/DDBJ databases">
        <title>The genome of the soybean aphid Biotype 1, its phylome, world population structure and adaptation to the North American continent.</title>
        <authorList>
            <person name="Giordano R."/>
            <person name="Donthu R.K."/>
            <person name="Hernandez A.G."/>
            <person name="Wright C.L."/>
            <person name="Zimin A.V."/>
        </authorList>
    </citation>
    <scope>NUCLEOTIDE SEQUENCE [LARGE SCALE GENOMIC DNA]</scope>
    <source>
        <tissue evidence="3">Whole aphids</tissue>
    </source>
</reference>
<feature type="region of interest" description="Disordered" evidence="1">
    <location>
        <begin position="642"/>
        <end position="662"/>
    </location>
</feature>
<keyword evidence="4" id="KW-1185">Reference proteome</keyword>
<dbReference type="GO" id="GO:0071897">
    <property type="term" value="P:DNA biosynthetic process"/>
    <property type="evidence" value="ECO:0007669"/>
    <property type="project" value="UniProtKB-ARBA"/>
</dbReference>
<organism evidence="3 4">
    <name type="scientific">Aphis glycines</name>
    <name type="common">Soybean aphid</name>
    <dbReference type="NCBI Taxonomy" id="307491"/>
    <lineage>
        <taxon>Eukaryota</taxon>
        <taxon>Metazoa</taxon>
        <taxon>Ecdysozoa</taxon>
        <taxon>Arthropoda</taxon>
        <taxon>Hexapoda</taxon>
        <taxon>Insecta</taxon>
        <taxon>Pterygota</taxon>
        <taxon>Neoptera</taxon>
        <taxon>Paraneoptera</taxon>
        <taxon>Hemiptera</taxon>
        <taxon>Sternorrhyncha</taxon>
        <taxon>Aphidomorpha</taxon>
        <taxon>Aphidoidea</taxon>
        <taxon>Aphididae</taxon>
        <taxon>Aphidini</taxon>
        <taxon>Aphis</taxon>
        <taxon>Aphis</taxon>
    </lineage>
</organism>
<evidence type="ECO:0000256" key="1">
    <source>
        <dbReference type="SAM" id="MobiDB-lite"/>
    </source>
</evidence>
<accession>A0A6G0T161</accession>
<dbReference type="InterPro" id="IPR005135">
    <property type="entry name" value="Endo/exonuclease/phosphatase"/>
</dbReference>
<evidence type="ECO:0000313" key="3">
    <source>
        <dbReference type="EMBL" id="KAE9524319.1"/>
    </source>
</evidence>
<dbReference type="Pfam" id="PF14529">
    <property type="entry name" value="Exo_endo_phos_2"/>
    <property type="match status" value="1"/>
</dbReference>
<dbReference type="SUPFAM" id="SSF56672">
    <property type="entry name" value="DNA/RNA polymerases"/>
    <property type="match status" value="2"/>
</dbReference>
<dbReference type="Gene3D" id="3.60.10.10">
    <property type="entry name" value="Endonuclease/exonuclease/phosphatase"/>
    <property type="match status" value="2"/>
</dbReference>
<protein>
    <recommendedName>
        <fullName evidence="2">Reverse transcriptase domain-containing protein</fullName>
    </recommendedName>
</protein>
<proteinExistence type="predicted"/>
<dbReference type="PROSITE" id="PS50878">
    <property type="entry name" value="RT_POL"/>
    <property type="match status" value="2"/>
</dbReference>
<dbReference type="Pfam" id="PF00078">
    <property type="entry name" value="RVT_1"/>
    <property type="match status" value="2"/>
</dbReference>
<evidence type="ECO:0000313" key="4">
    <source>
        <dbReference type="Proteomes" id="UP000475862"/>
    </source>
</evidence>
<dbReference type="OrthoDB" id="6621432at2759"/>
<dbReference type="PANTHER" id="PTHR36688:SF1">
    <property type="entry name" value="ENDONUCLEASE_EXONUCLEASE_PHOSPHATASE DOMAIN-CONTAINING PROTEIN"/>
    <property type="match status" value="1"/>
</dbReference>
<evidence type="ECO:0000259" key="2">
    <source>
        <dbReference type="PROSITE" id="PS50878"/>
    </source>
</evidence>
<dbReference type="InterPro" id="IPR000477">
    <property type="entry name" value="RT_dom"/>
</dbReference>
<dbReference type="PANTHER" id="PTHR36688">
    <property type="entry name" value="ENDO/EXONUCLEASE/PHOSPHATASE DOMAIN-CONTAINING PROTEIN"/>
    <property type="match status" value="1"/>
</dbReference>
<name>A0A6G0T161_APHGL</name>
<sequence length="1464" mass="167025">MISTKLDKKRPLSGPALMIASCNIEGINSNKEELLAELCKENSFDVLCVQETHRNEGMNNPRINGMKLVAIRPHWKYGSAIFVRSSIDVTTSQITEIDDIEILTIEVGKCTVTSIYKPPNSTFAFDKPANFDTKNIHIIIGDFNSHHTNWGYDETDNNGDNVEVLAESNRLTLIHDPKLPPLFNSGCRIKHIPGLTPDLVETLEQYTDKYEADPFDEDTIEKGEELMNLLTEVKRKRWCDLLTEVDMKRSSKKAWNLIKRLDTAGLDNMFSEQIKHFGKTTRLWLLSLFNNIRSTLKIPKIWRKAKVIALLKPGKEPDTPSSYRPEQAGFRPGKSCTGQVLNLTQYIENGFEEKKVTGVSFIHLSSAYDTVNHGLLLSKVYQITRDYKFTQIIQTLLSNRRFFVTLAGKNSRWRNIRNGLPQGSVLAPTLFNIYTNDQPISTDNNIKHYVYADDSAIAVQEDSFEAVETKLSKTLDRLGNYYRANYLKPNPSKTNVSAFHLRNKQANRKLIVKWEDVELTHCSTPTYLGVTLDRALTYKTHCEKTSKKINTRNGLIRKLTGSAWGAQPHALRVSAMALCYSVGEYACPVWRSSTHAKKIDIALNTTCRLITGCLRNTPMDKVYLLAGIPPPSVRRLISSKIERGKQKRDTRHPMYGQNDPTSRLKSRKSFLKITEELTETPLLSRLNEWKKLITDTNSKRWLEPAERLPHGNNLDWPVWKTLDRLRVGVGRTKENMRKWGYGEQDITCICGQDQTTSHLLVCPRGSKIDDIEILTIEVGKCTVTSIYKPPNSTFAFDKPANFDTKNIHIIIGDFNSHHTNWGYDETDNNGDNVEVLAESNRLTLIHDPKLPPLFNSGCRIKHIPGLTPDLVETLEQYTDKYEADPFDEDTIEKGEELMNLLTEVKRKRWCDLLTEVDMKRSSKKAWNLIKRLDTAGLDNMFSEQIKHFGKTTRLWLLSLFNNIRSTLKIPKIWRKAKVIALLKPGKEPDTPSSYRPEQAGFRPGKSCTGQVLNLTQYIENGFEEKKVTGVSFIHLSSAYDTVNHGLLLSKVYQITRDYKFTQIIQTLLSNRRFFVTLAGKNSRWRNIRNGLPQGSVLAPTLFNIYTNDQPISTDNNIKHYVYADDSAIAVQEDSFEAVETKLSKTLDRLGNYYRANYLKPNPSKTNVSAFHLRNKQANRKLIVKWEDVELTHCSTPTYLGVTLDRALTYKTHCEKTSKKINTRNGLIRKLTGSAWGAQPHALRVSAMALCYSVGEYACPVWRSSTHAKKIDIALNTTCRLITGCLRNTPMDKVYLLAGIPPPSVRRLISSKIERGKQKRDTRHPMYGQNDPTSRLKSRKSFLKITEELTETPLLSRLNEWKKLITDTNSKRWLEPAERLPHGNNLDWPVWKTLDRLRVGVGRTKENMRKWGYGEQDITCICGQDQTTSHLLVCPRGSSPCTQEDLMIGNKKAINTAIYWTKEKI</sequence>
<dbReference type="EMBL" id="VYZN01000070">
    <property type="protein sequence ID" value="KAE9524319.1"/>
    <property type="molecule type" value="Genomic_DNA"/>
</dbReference>